<feature type="region of interest" description="Disordered" evidence="2">
    <location>
        <begin position="1"/>
        <end position="76"/>
    </location>
</feature>
<dbReference type="AlphaFoldDB" id="A0A8J5LKJ6"/>
<gene>
    <name evidence="3" type="ORF">ZIOFF_022947</name>
</gene>
<evidence type="ECO:0000256" key="1">
    <source>
        <dbReference type="SAM" id="Coils"/>
    </source>
</evidence>
<keyword evidence="4" id="KW-1185">Reference proteome</keyword>
<dbReference type="PANTHER" id="PTHR31029">
    <property type="entry name" value="CYCLIN-DEPENDENT KINASE-LIKE PROTEIN"/>
    <property type="match status" value="1"/>
</dbReference>
<feature type="compositionally biased region" description="Polar residues" evidence="2">
    <location>
        <begin position="63"/>
        <end position="76"/>
    </location>
</feature>
<evidence type="ECO:0000313" key="4">
    <source>
        <dbReference type="Proteomes" id="UP000734854"/>
    </source>
</evidence>
<organism evidence="3 4">
    <name type="scientific">Zingiber officinale</name>
    <name type="common">Ginger</name>
    <name type="synonym">Amomum zingiber</name>
    <dbReference type="NCBI Taxonomy" id="94328"/>
    <lineage>
        <taxon>Eukaryota</taxon>
        <taxon>Viridiplantae</taxon>
        <taxon>Streptophyta</taxon>
        <taxon>Embryophyta</taxon>
        <taxon>Tracheophyta</taxon>
        <taxon>Spermatophyta</taxon>
        <taxon>Magnoliopsida</taxon>
        <taxon>Liliopsida</taxon>
        <taxon>Zingiberales</taxon>
        <taxon>Zingiberaceae</taxon>
        <taxon>Zingiber</taxon>
    </lineage>
</organism>
<dbReference type="PANTHER" id="PTHR31029:SF4">
    <property type="entry name" value="CYCLIN-DEPENDENT KINASE-LIKE PROTEIN"/>
    <property type="match status" value="1"/>
</dbReference>
<feature type="compositionally biased region" description="Basic and acidic residues" evidence="2">
    <location>
        <begin position="27"/>
        <end position="44"/>
    </location>
</feature>
<evidence type="ECO:0000313" key="3">
    <source>
        <dbReference type="EMBL" id="KAG6519453.1"/>
    </source>
</evidence>
<name>A0A8J5LKJ6_ZINOF</name>
<protein>
    <submittedName>
        <fullName evidence="3">Uncharacterized protein</fullName>
    </submittedName>
</protein>
<reference evidence="3 4" key="1">
    <citation type="submission" date="2020-08" db="EMBL/GenBank/DDBJ databases">
        <title>Plant Genome Project.</title>
        <authorList>
            <person name="Zhang R.-G."/>
        </authorList>
    </citation>
    <scope>NUCLEOTIDE SEQUENCE [LARGE SCALE GENOMIC DNA]</scope>
    <source>
        <tissue evidence="3">Rhizome</tissue>
    </source>
</reference>
<keyword evidence="1" id="KW-0175">Coiled coil</keyword>
<proteinExistence type="predicted"/>
<accession>A0A8J5LKJ6</accession>
<dbReference type="EMBL" id="JACMSC010000006">
    <property type="protein sequence ID" value="KAG6519453.1"/>
    <property type="molecule type" value="Genomic_DNA"/>
</dbReference>
<comment type="caution">
    <text evidence="3">The sequence shown here is derived from an EMBL/GenBank/DDBJ whole genome shotgun (WGS) entry which is preliminary data.</text>
</comment>
<dbReference type="Proteomes" id="UP000734854">
    <property type="component" value="Unassembled WGS sequence"/>
</dbReference>
<evidence type="ECO:0000256" key="2">
    <source>
        <dbReference type="SAM" id="MobiDB-lite"/>
    </source>
</evidence>
<sequence length="422" mass="47440">MASPSSYSLPPPPLSSFTSDKEEEGEKEERHEQVKFKDLPRVESHIPTPLHSGSSLRPPRPKTGQTGNEVGTVSCNNCRPTSRDKLIVPLDPSATSFPSPGGLLRSLFFPFTRHTPATAAAAGDFRDDRWRLVAAELSRKILHVTRKRDEALQEASRLKNSLAELEHKVDLLESNIRSISRRPVQPVAFPSQAFRFAVEDARTAMRHFARLLIAHIRLVKRSMDRFTGLIQPLDPRAVAEWRRNPGWLLVYTEALLNRIFYSRLEEGDDEESGLIDPVARCESNRAAYEAARELSWEDVLSKGTRHYSEGLSRFCDLKMSEVVGTVGWTTPAQAPWPEGLLQAFFMAAKGAWAVRLMTRSVHPAVPALKVEQGARFDERFMEDVARDRVRRATPVSVREVVAPGFDLYMVPHGILKCKVVSQ</sequence>
<dbReference type="InterPro" id="IPR042316">
    <property type="entry name" value="IRKI-like"/>
</dbReference>
<feature type="coiled-coil region" evidence="1">
    <location>
        <begin position="134"/>
        <end position="182"/>
    </location>
</feature>